<sequence length="317" mass="37535">MGNHKIRIDKTCLNCNYVVDHIFCPNCGQENSETRQSFHYLFTHFAEDLTHYDSSFWKTMKALLLQPGKLTNEYLSGKRKKYVPPVKLYIFISFMTFLIPNLLPDVSLFPSDEVKSERVEMETVENDSPTNLKDRPEFRTIKELDSLQSVLPVEQRYSPKEYRLVKTIHELRVIARDKQLSERLGESFMNNLPKVLFLYMPLFAFFLWLLHDKKQWIYFDSGVFTLHYFSLLLMIITLNVIFNWLLVLVYYIDALSGFVALCSALYCFFYFFRSHRKVFGESKIVSRTKSFLLFFINLFWILVALIGLFVYSLSHVQ</sequence>
<dbReference type="InterPro" id="IPR022134">
    <property type="entry name" value="DUF3667"/>
</dbReference>
<keyword evidence="1" id="KW-0812">Transmembrane</keyword>
<reference evidence="3" key="1">
    <citation type="submission" date="2020-01" db="EMBL/GenBank/DDBJ databases">
        <title>Sphingomonas sp. strain CSW-10.</title>
        <authorList>
            <person name="Chen W.-M."/>
        </authorList>
    </citation>
    <scope>NUCLEOTIDE SEQUENCE [LARGE SCALE GENOMIC DNA]</scope>
    <source>
        <strain evidence="3">NST-5</strain>
    </source>
</reference>
<evidence type="ECO:0000313" key="2">
    <source>
        <dbReference type="EMBL" id="NBL65809.1"/>
    </source>
</evidence>
<gene>
    <name evidence="2" type="ORF">GV828_11415</name>
</gene>
<dbReference type="Proteomes" id="UP000798602">
    <property type="component" value="Unassembled WGS sequence"/>
</dbReference>
<feature type="transmembrane region" description="Helical" evidence="1">
    <location>
        <begin position="291"/>
        <end position="313"/>
    </location>
</feature>
<feature type="transmembrane region" description="Helical" evidence="1">
    <location>
        <begin position="86"/>
        <end position="103"/>
    </location>
</feature>
<keyword evidence="1" id="KW-1133">Transmembrane helix</keyword>
<comment type="caution">
    <text evidence="2">The sequence shown here is derived from an EMBL/GenBank/DDBJ whole genome shotgun (WGS) entry which is preliminary data.</text>
</comment>
<keyword evidence="1" id="KW-0472">Membrane</keyword>
<dbReference type="EMBL" id="JAABLM010000015">
    <property type="protein sequence ID" value="NBL65809.1"/>
    <property type="molecule type" value="Genomic_DNA"/>
</dbReference>
<proteinExistence type="predicted"/>
<protein>
    <submittedName>
        <fullName evidence="2">DUF3667 domain-containing protein</fullName>
    </submittedName>
</protein>
<dbReference type="Pfam" id="PF12412">
    <property type="entry name" value="DUF3667"/>
    <property type="match status" value="1"/>
</dbReference>
<feature type="transmembrane region" description="Helical" evidence="1">
    <location>
        <begin position="248"/>
        <end position="271"/>
    </location>
</feature>
<dbReference type="RefSeq" id="WP_166537635.1">
    <property type="nucleotide sequence ID" value="NZ_JAABLM010000015.1"/>
</dbReference>
<evidence type="ECO:0000313" key="3">
    <source>
        <dbReference type="Proteomes" id="UP000798602"/>
    </source>
</evidence>
<accession>A0ABW9ZDJ6</accession>
<feature type="transmembrane region" description="Helical" evidence="1">
    <location>
        <begin position="222"/>
        <end position="242"/>
    </location>
</feature>
<organism evidence="2 3">
    <name type="scientific">Flavobacterium ichthyis</name>
    <dbReference type="NCBI Taxonomy" id="2698827"/>
    <lineage>
        <taxon>Bacteria</taxon>
        <taxon>Pseudomonadati</taxon>
        <taxon>Bacteroidota</taxon>
        <taxon>Flavobacteriia</taxon>
        <taxon>Flavobacteriales</taxon>
        <taxon>Flavobacteriaceae</taxon>
        <taxon>Flavobacterium</taxon>
    </lineage>
</organism>
<name>A0ABW9ZDJ6_9FLAO</name>
<evidence type="ECO:0000256" key="1">
    <source>
        <dbReference type="SAM" id="Phobius"/>
    </source>
</evidence>
<feature type="transmembrane region" description="Helical" evidence="1">
    <location>
        <begin position="192"/>
        <end position="210"/>
    </location>
</feature>
<keyword evidence="3" id="KW-1185">Reference proteome</keyword>